<dbReference type="Pfam" id="PF05331">
    <property type="entry name" value="DUF742"/>
    <property type="match status" value="1"/>
</dbReference>
<comment type="caution">
    <text evidence="1">The sequence shown here is derived from an EMBL/GenBank/DDBJ whole genome shotgun (WGS) entry which is preliminary data.</text>
</comment>
<dbReference type="RefSeq" id="WP_239139311.1">
    <property type="nucleotide sequence ID" value="NZ_BOOS01000023.1"/>
</dbReference>
<keyword evidence="2" id="KW-1185">Reference proteome</keyword>
<organism evidence="1 2">
    <name type="scientific">Sphaerisporangium krabiense</name>
    <dbReference type="NCBI Taxonomy" id="763782"/>
    <lineage>
        <taxon>Bacteria</taxon>
        <taxon>Bacillati</taxon>
        <taxon>Actinomycetota</taxon>
        <taxon>Actinomycetes</taxon>
        <taxon>Streptosporangiales</taxon>
        <taxon>Streptosporangiaceae</taxon>
        <taxon>Sphaerisporangium</taxon>
    </lineage>
</organism>
<dbReference type="Proteomes" id="UP000588112">
    <property type="component" value="Unassembled WGS sequence"/>
</dbReference>
<dbReference type="AlphaFoldDB" id="A0A7W8Z1Z6"/>
<dbReference type="InterPro" id="IPR007995">
    <property type="entry name" value="DUF742"/>
</dbReference>
<reference evidence="1 2" key="1">
    <citation type="submission" date="2020-08" db="EMBL/GenBank/DDBJ databases">
        <title>Sequencing the genomes of 1000 actinobacteria strains.</title>
        <authorList>
            <person name="Klenk H.-P."/>
        </authorList>
    </citation>
    <scope>NUCLEOTIDE SEQUENCE [LARGE SCALE GENOMIC DNA]</scope>
    <source>
        <strain evidence="1 2">DSM 45790</strain>
    </source>
</reference>
<dbReference type="EMBL" id="JACHBR010000001">
    <property type="protein sequence ID" value="MBB5625755.1"/>
    <property type="molecule type" value="Genomic_DNA"/>
</dbReference>
<protein>
    <recommendedName>
        <fullName evidence="3">DUF742 domain-containing protein</fullName>
    </recommendedName>
</protein>
<gene>
    <name evidence="1" type="ORF">BJ981_001454</name>
</gene>
<evidence type="ECO:0008006" key="3">
    <source>
        <dbReference type="Google" id="ProtNLM"/>
    </source>
</evidence>
<evidence type="ECO:0000313" key="2">
    <source>
        <dbReference type="Proteomes" id="UP000588112"/>
    </source>
</evidence>
<dbReference type="PANTHER" id="PTHR36221">
    <property type="entry name" value="DUF742 DOMAIN-CONTAINING PROTEIN"/>
    <property type="match status" value="1"/>
</dbReference>
<accession>A0A7W8Z1Z6</accession>
<name>A0A7W8Z1Z6_9ACTN</name>
<proteinExistence type="predicted"/>
<dbReference type="PANTHER" id="PTHR36221:SF1">
    <property type="entry name" value="DUF742 DOMAIN-CONTAINING PROTEIN"/>
    <property type="match status" value="1"/>
</dbReference>
<sequence>MDAQHPTLKGRIVMDDDEMDWIDDGPVLRPYALTGGRTPPAASDFDLLAIITATGGMAATGGDTPNGRAHTTGVPAPAREASATRAAPPPGVFPPTGLGPEHHRILHLTRRPRRLVELAADVNLPLGVVRLLLSDLCSHDLLTVHSPAPAALAHDPSLLHEVLKGLRAL</sequence>
<evidence type="ECO:0000313" key="1">
    <source>
        <dbReference type="EMBL" id="MBB5625755.1"/>
    </source>
</evidence>